<evidence type="ECO:0000256" key="1">
    <source>
        <dbReference type="ARBA" id="ARBA00022801"/>
    </source>
</evidence>
<evidence type="ECO:0000313" key="4">
    <source>
        <dbReference type="Proteomes" id="UP000800200"/>
    </source>
</evidence>
<dbReference type="InterPro" id="IPR050300">
    <property type="entry name" value="GDXG_lipolytic_enzyme"/>
</dbReference>
<keyword evidence="4" id="KW-1185">Reference proteome</keyword>
<dbReference type="EMBL" id="ML994614">
    <property type="protein sequence ID" value="KAF2192949.1"/>
    <property type="molecule type" value="Genomic_DNA"/>
</dbReference>
<gene>
    <name evidence="3" type="ORF">K469DRAFT_693039</name>
</gene>
<organism evidence="3 4">
    <name type="scientific">Zopfia rhizophila CBS 207.26</name>
    <dbReference type="NCBI Taxonomy" id="1314779"/>
    <lineage>
        <taxon>Eukaryota</taxon>
        <taxon>Fungi</taxon>
        <taxon>Dikarya</taxon>
        <taxon>Ascomycota</taxon>
        <taxon>Pezizomycotina</taxon>
        <taxon>Dothideomycetes</taxon>
        <taxon>Dothideomycetes incertae sedis</taxon>
        <taxon>Zopfiaceae</taxon>
        <taxon>Zopfia</taxon>
    </lineage>
</organism>
<dbReference type="InterPro" id="IPR029058">
    <property type="entry name" value="AB_hydrolase_fold"/>
</dbReference>
<evidence type="ECO:0000259" key="2">
    <source>
        <dbReference type="Pfam" id="PF07859"/>
    </source>
</evidence>
<dbReference type="GO" id="GO:0016787">
    <property type="term" value="F:hydrolase activity"/>
    <property type="evidence" value="ECO:0007669"/>
    <property type="project" value="UniProtKB-KW"/>
</dbReference>
<reference evidence="3" key="1">
    <citation type="journal article" date="2020" name="Stud. Mycol.">
        <title>101 Dothideomycetes genomes: a test case for predicting lifestyles and emergence of pathogens.</title>
        <authorList>
            <person name="Haridas S."/>
            <person name="Albert R."/>
            <person name="Binder M."/>
            <person name="Bloem J."/>
            <person name="Labutti K."/>
            <person name="Salamov A."/>
            <person name="Andreopoulos B."/>
            <person name="Baker S."/>
            <person name="Barry K."/>
            <person name="Bills G."/>
            <person name="Bluhm B."/>
            <person name="Cannon C."/>
            <person name="Castanera R."/>
            <person name="Culley D."/>
            <person name="Daum C."/>
            <person name="Ezra D."/>
            <person name="Gonzalez J."/>
            <person name="Henrissat B."/>
            <person name="Kuo A."/>
            <person name="Liang C."/>
            <person name="Lipzen A."/>
            <person name="Lutzoni F."/>
            <person name="Magnuson J."/>
            <person name="Mondo S."/>
            <person name="Nolan M."/>
            <person name="Ohm R."/>
            <person name="Pangilinan J."/>
            <person name="Park H.-J."/>
            <person name="Ramirez L."/>
            <person name="Alfaro M."/>
            <person name="Sun H."/>
            <person name="Tritt A."/>
            <person name="Yoshinaga Y."/>
            <person name="Zwiers L.-H."/>
            <person name="Turgeon B."/>
            <person name="Goodwin S."/>
            <person name="Spatafora J."/>
            <person name="Crous P."/>
            <person name="Grigoriev I."/>
        </authorList>
    </citation>
    <scope>NUCLEOTIDE SEQUENCE</scope>
    <source>
        <strain evidence="3">CBS 207.26</strain>
    </source>
</reference>
<evidence type="ECO:0000313" key="3">
    <source>
        <dbReference type="EMBL" id="KAF2192949.1"/>
    </source>
</evidence>
<dbReference type="OrthoDB" id="2152029at2759"/>
<dbReference type="AlphaFoldDB" id="A0A6A6EQ87"/>
<dbReference type="InterPro" id="IPR013094">
    <property type="entry name" value="AB_hydrolase_3"/>
</dbReference>
<name>A0A6A6EQ87_9PEZI</name>
<protein>
    <submittedName>
        <fullName evidence="3">Alpha/beta-hydrolase</fullName>
    </submittedName>
</protein>
<sequence length="380" mass="41676">MAPTILTWQPFKGLYVLGALGFEFARLPLWLVKYSFKFGRQNPNWSFRQAFCVRIFYSVLYHIAVIKAKVPLPLTPGKEKERFVVINSAPGSFYKGALAANEDVKPVDIGATWYPAPLSTSSDTSSVTVVLHLHGGAYVVGDGRTEATGYFASKLLKHSGATHILAPQYRLSTLPASKVSNPFPAALQDSLTAYLYLVNTLRVSPKNIVLSGDSAGANAAIAILRYISEYGNELNVPSPAAAFLWSPWVQPSESINDNYTRTNKNYSTDYLSPPFTLWGAFAYAGLVGPSTLSSPYISSKKKPFKTEVPIWVNTGSAELLYFDDTEWAGMMKDAGNNVTLDVEEGVPHDILLLGNTLGFDKEATRCAKRAGEWLKGLRRV</sequence>
<proteinExistence type="predicted"/>
<dbReference type="Pfam" id="PF07859">
    <property type="entry name" value="Abhydrolase_3"/>
    <property type="match status" value="1"/>
</dbReference>
<dbReference type="PANTHER" id="PTHR48081">
    <property type="entry name" value="AB HYDROLASE SUPERFAMILY PROTEIN C4A8.06C"/>
    <property type="match status" value="1"/>
</dbReference>
<dbReference type="Proteomes" id="UP000800200">
    <property type="component" value="Unassembled WGS sequence"/>
</dbReference>
<keyword evidence="1 3" id="KW-0378">Hydrolase</keyword>
<dbReference type="PANTHER" id="PTHR48081:SF8">
    <property type="entry name" value="ALPHA_BETA HYDROLASE FOLD-3 DOMAIN-CONTAINING PROTEIN-RELATED"/>
    <property type="match status" value="1"/>
</dbReference>
<feature type="domain" description="Alpha/beta hydrolase fold-3" evidence="2">
    <location>
        <begin position="130"/>
        <end position="351"/>
    </location>
</feature>
<dbReference type="SUPFAM" id="SSF53474">
    <property type="entry name" value="alpha/beta-Hydrolases"/>
    <property type="match status" value="1"/>
</dbReference>
<dbReference type="Gene3D" id="3.40.50.1820">
    <property type="entry name" value="alpha/beta hydrolase"/>
    <property type="match status" value="1"/>
</dbReference>
<accession>A0A6A6EQ87</accession>